<organism evidence="3 4">
    <name type="scientific">Chitinophaga polysaccharea</name>
    <dbReference type="NCBI Taxonomy" id="1293035"/>
    <lineage>
        <taxon>Bacteria</taxon>
        <taxon>Pseudomonadati</taxon>
        <taxon>Bacteroidota</taxon>
        <taxon>Chitinophagia</taxon>
        <taxon>Chitinophagales</taxon>
        <taxon>Chitinophagaceae</taxon>
        <taxon>Chitinophaga</taxon>
    </lineage>
</organism>
<sequence length="312" mass="34985">MEVSKIRQLFKKYMLGHTSGEEQQVVEQWYQLFDADVLPNMDEAEQARVKQEIWRGIQPQIVVAKTFYLKRPWVRAAAAILLLAGAGATWLMLHSRSTAPRYATYTTRVGERITIHLGDGSLLALNAGTTIRVPEDLSKTRTLQLIDGEAFFDVKTNPDLPFIVESGPVRTTVLGTSFNVAAYKDMQTLTVGVVSGKVRIATNHEQLQVLERDQELIYNKTNRQMRVASVDESLPGWKEGRLVFNDVSFDDMVILMEKNFGISISTTADHVKSTRYTTELPTGMDPGKAAQVLAAIHHLKVRVVSPHTVIYE</sequence>
<keyword evidence="4" id="KW-1185">Reference proteome</keyword>
<dbReference type="AlphaFoldDB" id="A0A561PT90"/>
<evidence type="ECO:0000313" key="3">
    <source>
        <dbReference type="EMBL" id="TWF41306.1"/>
    </source>
</evidence>
<gene>
    <name evidence="3" type="ORF">FHW36_103110</name>
</gene>
<reference evidence="3 4" key="1">
    <citation type="submission" date="2019-06" db="EMBL/GenBank/DDBJ databases">
        <title>Sorghum-associated microbial communities from plants grown in Nebraska, USA.</title>
        <authorList>
            <person name="Schachtman D."/>
        </authorList>
    </citation>
    <scope>NUCLEOTIDE SEQUENCE [LARGE SCALE GENOMIC DNA]</scope>
    <source>
        <strain evidence="3 4">1209</strain>
    </source>
</reference>
<keyword evidence="1" id="KW-0472">Membrane</keyword>
<feature type="transmembrane region" description="Helical" evidence="1">
    <location>
        <begin position="73"/>
        <end position="93"/>
    </location>
</feature>
<keyword evidence="1" id="KW-1133">Transmembrane helix</keyword>
<dbReference type="EMBL" id="VIWO01000003">
    <property type="protein sequence ID" value="TWF41306.1"/>
    <property type="molecule type" value="Genomic_DNA"/>
</dbReference>
<dbReference type="PANTHER" id="PTHR30273:SF2">
    <property type="entry name" value="PROTEIN FECR"/>
    <property type="match status" value="1"/>
</dbReference>
<dbReference type="Pfam" id="PF04773">
    <property type="entry name" value="FecR"/>
    <property type="match status" value="1"/>
</dbReference>
<dbReference type="PANTHER" id="PTHR30273">
    <property type="entry name" value="PERIPLASMIC SIGNAL SENSOR AND SIGMA FACTOR ACTIVATOR FECR-RELATED"/>
    <property type="match status" value="1"/>
</dbReference>
<dbReference type="Gene3D" id="2.60.120.1440">
    <property type="match status" value="1"/>
</dbReference>
<keyword evidence="1" id="KW-0812">Transmembrane</keyword>
<name>A0A561PT90_9BACT</name>
<dbReference type="RefSeq" id="WP_145668363.1">
    <property type="nucleotide sequence ID" value="NZ_VIWO01000003.1"/>
</dbReference>
<dbReference type="InterPro" id="IPR012373">
    <property type="entry name" value="Ferrdict_sens_TM"/>
</dbReference>
<dbReference type="Proteomes" id="UP000320811">
    <property type="component" value="Unassembled WGS sequence"/>
</dbReference>
<dbReference type="Gene3D" id="3.55.50.30">
    <property type="match status" value="1"/>
</dbReference>
<dbReference type="InterPro" id="IPR006860">
    <property type="entry name" value="FecR"/>
</dbReference>
<feature type="domain" description="FecR protein" evidence="2">
    <location>
        <begin position="104"/>
        <end position="199"/>
    </location>
</feature>
<evidence type="ECO:0000313" key="4">
    <source>
        <dbReference type="Proteomes" id="UP000320811"/>
    </source>
</evidence>
<proteinExistence type="predicted"/>
<evidence type="ECO:0000256" key="1">
    <source>
        <dbReference type="SAM" id="Phobius"/>
    </source>
</evidence>
<comment type="caution">
    <text evidence="3">The sequence shown here is derived from an EMBL/GenBank/DDBJ whole genome shotgun (WGS) entry which is preliminary data.</text>
</comment>
<evidence type="ECO:0000259" key="2">
    <source>
        <dbReference type="Pfam" id="PF04773"/>
    </source>
</evidence>
<dbReference type="GO" id="GO:0016989">
    <property type="term" value="F:sigma factor antagonist activity"/>
    <property type="evidence" value="ECO:0007669"/>
    <property type="project" value="TreeGrafter"/>
</dbReference>
<protein>
    <submittedName>
        <fullName evidence="3">FecR family protein</fullName>
    </submittedName>
</protein>
<dbReference type="PIRSF" id="PIRSF018266">
    <property type="entry name" value="FecR"/>
    <property type="match status" value="1"/>
</dbReference>
<accession>A0A561PT90</accession>
<dbReference type="OrthoDB" id="1452822at2"/>